<keyword evidence="2" id="KW-1185">Reference proteome</keyword>
<accession>A0ACC1LNQ3</accession>
<proteinExistence type="predicted"/>
<evidence type="ECO:0000313" key="1">
    <source>
        <dbReference type="EMBL" id="KAJ2812388.1"/>
    </source>
</evidence>
<gene>
    <name evidence="1" type="ORF">H4S07_001432</name>
</gene>
<organism evidence="1 2">
    <name type="scientific">Coemansia furcata</name>
    <dbReference type="NCBI Taxonomy" id="417177"/>
    <lineage>
        <taxon>Eukaryota</taxon>
        <taxon>Fungi</taxon>
        <taxon>Fungi incertae sedis</taxon>
        <taxon>Zoopagomycota</taxon>
        <taxon>Kickxellomycotina</taxon>
        <taxon>Kickxellomycetes</taxon>
        <taxon>Kickxellales</taxon>
        <taxon>Kickxellaceae</taxon>
        <taxon>Coemansia</taxon>
    </lineage>
</organism>
<name>A0ACC1LNQ3_9FUNG</name>
<dbReference type="Proteomes" id="UP001140096">
    <property type="component" value="Unassembled WGS sequence"/>
</dbReference>
<protein>
    <submittedName>
        <fullName evidence="1">Uncharacterized protein</fullName>
    </submittedName>
</protein>
<reference evidence="1" key="1">
    <citation type="submission" date="2022-07" db="EMBL/GenBank/DDBJ databases">
        <title>Phylogenomic reconstructions and comparative analyses of Kickxellomycotina fungi.</title>
        <authorList>
            <person name="Reynolds N.K."/>
            <person name="Stajich J.E."/>
            <person name="Barry K."/>
            <person name="Grigoriev I.V."/>
            <person name="Crous P."/>
            <person name="Smith M.E."/>
        </authorList>
    </citation>
    <scope>NUCLEOTIDE SEQUENCE</scope>
    <source>
        <strain evidence="1">CBS 102833</strain>
    </source>
</reference>
<dbReference type="EMBL" id="JANBUP010000233">
    <property type="protein sequence ID" value="KAJ2812388.1"/>
    <property type="molecule type" value="Genomic_DNA"/>
</dbReference>
<comment type="caution">
    <text evidence="1">The sequence shown here is derived from an EMBL/GenBank/DDBJ whole genome shotgun (WGS) entry which is preliminary data.</text>
</comment>
<sequence>MVAFLYYIPIVKTVLSWDYSLVIRPLFNAWDDFLYRNYRQTGCFGPLWSPDAQDLGGTLCLEVIKGRDISQKFSQYIHIRVGHDSDHSATVTNSDNEPRFRAKSYFTQELFSNTLVEISLVNDGLYRDSVVGRVTVPVKELCDVRTFHGWLALEDAGGDAAGFVYVASKYRALGDGEHDALRAEACAACGAEGEQWLRKERGRSQKRIKIRELIDSEDTQDVDKDTGEV</sequence>
<evidence type="ECO:0000313" key="2">
    <source>
        <dbReference type="Proteomes" id="UP001140096"/>
    </source>
</evidence>